<sequence>MQIRETMKNIVDQKRREMFYGDNLGYSVLTGSLLKEIRENCSLERIKQYHEKYYNLDNVLINFELASIY</sequence>
<reference evidence="1 2" key="1">
    <citation type="submission" date="2020-08" db="EMBL/GenBank/DDBJ databases">
        <authorList>
            <person name="Koutsovoulos G."/>
            <person name="Danchin GJ E."/>
        </authorList>
    </citation>
    <scope>NUCLEOTIDE SEQUENCE [LARGE SCALE GENOMIC DNA]</scope>
</reference>
<dbReference type="EMBL" id="CAJEWN010000008">
    <property type="protein sequence ID" value="CAD2129692.1"/>
    <property type="molecule type" value="Genomic_DNA"/>
</dbReference>
<gene>
    <name evidence="1" type="ORF">MENT_LOCUS2722</name>
</gene>
<comment type="caution">
    <text evidence="1">The sequence shown here is derived from an EMBL/GenBank/DDBJ whole genome shotgun (WGS) entry which is preliminary data.</text>
</comment>
<evidence type="ECO:0000313" key="1">
    <source>
        <dbReference type="EMBL" id="CAD2129692.1"/>
    </source>
</evidence>
<dbReference type="OrthoDB" id="5809639at2759"/>
<proteinExistence type="predicted"/>
<dbReference type="Proteomes" id="UP000580250">
    <property type="component" value="Unassembled WGS sequence"/>
</dbReference>
<dbReference type="AlphaFoldDB" id="A0A6V7TP54"/>
<evidence type="ECO:0000313" key="2">
    <source>
        <dbReference type="Proteomes" id="UP000580250"/>
    </source>
</evidence>
<protein>
    <submittedName>
        <fullName evidence="1">Uncharacterized protein</fullName>
    </submittedName>
</protein>
<organism evidence="1 2">
    <name type="scientific">Meloidogyne enterolobii</name>
    <name type="common">Root-knot nematode worm</name>
    <name type="synonym">Meloidogyne mayaguensis</name>
    <dbReference type="NCBI Taxonomy" id="390850"/>
    <lineage>
        <taxon>Eukaryota</taxon>
        <taxon>Metazoa</taxon>
        <taxon>Ecdysozoa</taxon>
        <taxon>Nematoda</taxon>
        <taxon>Chromadorea</taxon>
        <taxon>Rhabditida</taxon>
        <taxon>Tylenchina</taxon>
        <taxon>Tylenchomorpha</taxon>
        <taxon>Tylenchoidea</taxon>
        <taxon>Meloidogynidae</taxon>
        <taxon>Meloidogyninae</taxon>
        <taxon>Meloidogyne</taxon>
    </lineage>
</organism>
<name>A0A6V7TP54_MELEN</name>
<accession>A0A6V7TP54</accession>